<evidence type="ECO:0000313" key="1">
    <source>
        <dbReference type="EMBL" id="OHT24981.1"/>
    </source>
</evidence>
<evidence type="ECO:0000313" key="2">
    <source>
        <dbReference type="Proteomes" id="UP000179588"/>
    </source>
</evidence>
<protein>
    <submittedName>
        <fullName evidence="1">ATP-dependent Zn protease</fullName>
    </submittedName>
</protein>
<keyword evidence="1" id="KW-0378">Hydrolase</keyword>
<gene>
    <name evidence="1" type="ORF">A3Q29_16410</name>
</gene>
<keyword evidence="1" id="KW-0645">Protease</keyword>
<name>A0A1S1HU89_PROST</name>
<proteinExistence type="predicted"/>
<keyword evidence="2" id="KW-1185">Reference proteome</keyword>
<dbReference type="GO" id="GO:0006508">
    <property type="term" value="P:proteolysis"/>
    <property type="evidence" value="ECO:0007669"/>
    <property type="project" value="UniProtKB-KW"/>
</dbReference>
<comment type="caution">
    <text evidence="1">The sequence shown here is derived from an EMBL/GenBank/DDBJ whole genome shotgun (WGS) entry which is preliminary data.</text>
</comment>
<dbReference type="EMBL" id="LVIE01000090">
    <property type="protein sequence ID" value="OHT24981.1"/>
    <property type="molecule type" value="Genomic_DNA"/>
</dbReference>
<dbReference type="GO" id="GO:0008233">
    <property type="term" value="F:peptidase activity"/>
    <property type="evidence" value="ECO:0007669"/>
    <property type="project" value="UniProtKB-KW"/>
</dbReference>
<dbReference type="Pfam" id="PF06576">
    <property type="entry name" value="DUF1133"/>
    <property type="match status" value="1"/>
</dbReference>
<sequence length="183" mass="21422">MIYPETSGKSGEHLRLRTLESTWIRGRLTMWGCWAAFSKSPQAAGIFQRLLSDPKITKKALKEAMRRMKKSGLSEDTLQLFLEEYQDKKTLSNMWFCSDIEGGKMDKVISAVFVHDQGLLNVLKQHYIYKKSYYALALELHESKPSISLSTCRRRIKAWLSIAEFMLYRPMCDEFDRDYHYSE</sequence>
<accession>A0A1S1HU89</accession>
<dbReference type="AlphaFoldDB" id="A0A1S1HU89"/>
<organism evidence="1 2">
    <name type="scientific">Providencia stuartii</name>
    <dbReference type="NCBI Taxonomy" id="588"/>
    <lineage>
        <taxon>Bacteria</taxon>
        <taxon>Pseudomonadati</taxon>
        <taxon>Pseudomonadota</taxon>
        <taxon>Gammaproteobacteria</taxon>
        <taxon>Enterobacterales</taxon>
        <taxon>Morganellaceae</taxon>
        <taxon>Providencia</taxon>
    </lineage>
</organism>
<dbReference type="InterPro" id="IPR010557">
    <property type="entry name" value="DUF1133"/>
</dbReference>
<dbReference type="Proteomes" id="UP000179588">
    <property type="component" value="Unassembled WGS sequence"/>
</dbReference>
<reference evidence="1 2" key="1">
    <citation type="submission" date="2016-03" db="EMBL/GenBank/DDBJ databases">
        <title>Genome sequence of Providencia stuartii strain, isolated from the salivary glands of larval Lucilia sericata.</title>
        <authorList>
            <person name="Yuan Y."/>
            <person name="Zhang Y."/>
            <person name="Fu S."/>
            <person name="Crippen T.L."/>
            <person name="Visi D."/>
            <person name="Benbow M.E."/>
            <person name="Allen M."/>
            <person name="Tomberlin J.K."/>
            <person name="Sze S.-H."/>
            <person name="Tarone A.M."/>
        </authorList>
    </citation>
    <scope>NUCLEOTIDE SEQUENCE [LARGE SCALE GENOMIC DNA]</scope>
    <source>
        <strain evidence="1 2">Crippen</strain>
    </source>
</reference>